<evidence type="ECO:0000313" key="2">
    <source>
        <dbReference type="Proteomes" id="UP001301769"/>
    </source>
</evidence>
<reference evidence="1" key="2">
    <citation type="submission" date="2023-05" db="EMBL/GenBank/DDBJ databases">
        <authorList>
            <consortium name="Lawrence Berkeley National Laboratory"/>
            <person name="Steindorff A."/>
            <person name="Hensen N."/>
            <person name="Bonometti L."/>
            <person name="Westerberg I."/>
            <person name="Brannstrom I.O."/>
            <person name="Guillou S."/>
            <person name="Cros-Aarteil S."/>
            <person name="Calhoun S."/>
            <person name="Haridas S."/>
            <person name="Kuo A."/>
            <person name="Mondo S."/>
            <person name="Pangilinan J."/>
            <person name="Riley R."/>
            <person name="Labutti K."/>
            <person name="Andreopoulos B."/>
            <person name="Lipzen A."/>
            <person name="Chen C."/>
            <person name="Yanf M."/>
            <person name="Daum C."/>
            <person name="Ng V."/>
            <person name="Clum A."/>
            <person name="Ohm R."/>
            <person name="Martin F."/>
            <person name="Silar P."/>
            <person name="Natvig D."/>
            <person name="Lalanne C."/>
            <person name="Gautier V."/>
            <person name="Ament-Velasquez S.L."/>
            <person name="Kruys A."/>
            <person name="Hutchinson M.I."/>
            <person name="Powell A.J."/>
            <person name="Barry K."/>
            <person name="Miller A.N."/>
            <person name="Grigoriev I.V."/>
            <person name="Debuchy R."/>
            <person name="Gladieux P."/>
            <person name="Thoren M.H."/>
            <person name="Johannesson H."/>
        </authorList>
    </citation>
    <scope>NUCLEOTIDE SEQUENCE</scope>
    <source>
        <strain evidence="1">PSN293</strain>
    </source>
</reference>
<gene>
    <name evidence="1" type="ORF">QBC37DRAFT_114080</name>
</gene>
<organism evidence="1 2">
    <name type="scientific">Rhypophila decipiens</name>
    <dbReference type="NCBI Taxonomy" id="261697"/>
    <lineage>
        <taxon>Eukaryota</taxon>
        <taxon>Fungi</taxon>
        <taxon>Dikarya</taxon>
        <taxon>Ascomycota</taxon>
        <taxon>Pezizomycotina</taxon>
        <taxon>Sordariomycetes</taxon>
        <taxon>Sordariomycetidae</taxon>
        <taxon>Sordariales</taxon>
        <taxon>Naviculisporaceae</taxon>
        <taxon>Rhypophila</taxon>
    </lineage>
</organism>
<dbReference type="Proteomes" id="UP001301769">
    <property type="component" value="Unassembled WGS sequence"/>
</dbReference>
<comment type="caution">
    <text evidence="1">The sequence shown here is derived from an EMBL/GenBank/DDBJ whole genome shotgun (WGS) entry which is preliminary data.</text>
</comment>
<reference evidence="1" key="1">
    <citation type="journal article" date="2023" name="Mol. Phylogenet. Evol.">
        <title>Genome-scale phylogeny and comparative genomics of the fungal order Sordariales.</title>
        <authorList>
            <person name="Hensen N."/>
            <person name="Bonometti L."/>
            <person name="Westerberg I."/>
            <person name="Brannstrom I.O."/>
            <person name="Guillou S."/>
            <person name="Cros-Aarteil S."/>
            <person name="Calhoun S."/>
            <person name="Haridas S."/>
            <person name="Kuo A."/>
            <person name="Mondo S."/>
            <person name="Pangilinan J."/>
            <person name="Riley R."/>
            <person name="LaButti K."/>
            <person name="Andreopoulos B."/>
            <person name="Lipzen A."/>
            <person name="Chen C."/>
            <person name="Yan M."/>
            <person name="Daum C."/>
            <person name="Ng V."/>
            <person name="Clum A."/>
            <person name="Steindorff A."/>
            <person name="Ohm R.A."/>
            <person name="Martin F."/>
            <person name="Silar P."/>
            <person name="Natvig D.O."/>
            <person name="Lalanne C."/>
            <person name="Gautier V."/>
            <person name="Ament-Velasquez S.L."/>
            <person name="Kruys A."/>
            <person name="Hutchinson M.I."/>
            <person name="Powell A.J."/>
            <person name="Barry K."/>
            <person name="Miller A.N."/>
            <person name="Grigoriev I.V."/>
            <person name="Debuchy R."/>
            <person name="Gladieux P."/>
            <person name="Hiltunen Thoren M."/>
            <person name="Johannesson H."/>
        </authorList>
    </citation>
    <scope>NUCLEOTIDE SEQUENCE</scope>
    <source>
        <strain evidence="1">PSN293</strain>
    </source>
</reference>
<dbReference type="EMBL" id="MU858346">
    <property type="protein sequence ID" value="KAK4206841.1"/>
    <property type="molecule type" value="Genomic_DNA"/>
</dbReference>
<sequence>DGRHIPNPANPHVQRELFGTSATDPSKQHTGINSEKYDDIAVEGSRYDVPEPVLTFYNPPLDDHLITNIGLARYTIPTPVQKYS</sequence>
<feature type="non-terminal residue" evidence="1">
    <location>
        <position position="1"/>
    </location>
</feature>
<dbReference type="AlphaFoldDB" id="A0AAN7AZ62"/>
<proteinExistence type="predicted"/>
<evidence type="ECO:0000313" key="1">
    <source>
        <dbReference type="EMBL" id="KAK4206841.1"/>
    </source>
</evidence>
<accession>A0AAN7AZ62</accession>
<keyword evidence="2" id="KW-1185">Reference proteome</keyword>
<protein>
    <submittedName>
        <fullName evidence="1">Uncharacterized protein</fullName>
    </submittedName>
</protein>
<name>A0AAN7AZ62_9PEZI</name>
<feature type="non-terminal residue" evidence="1">
    <location>
        <position position="84"/>
    </location>
</feature>